<protein>
    <submittedName>
        <fullName evidence="2">Transketolase</fullName>
    </submittedName>
</protein>
<dbReference type="PANTHER" id="PTHR47514">
    <property type="entry name" value="TRANSKETOLASE N-TERMINAL SECTION-RELATED"/>
    <property type="match status" value="1"/>
</dbReference>
<organism evidence="2 3">
    <name type="scientific">Butyricimonas virosa</name>
    <dbReference type="NCBI Taxonomy" id="544645"/>
    <lineage>
        <taxon>Bacteria</taxon>
        <taxon>Pseudomonadati</taxon>
        <taxon>Bacteroidota</taxon>
        <taxon>Bacteroidia</taxon>
        <taxon>Bacteroidales</taxon>
        <taxon>Odoribacteraceae</taxon>
        <taxon>Butyricimonas</taxon>
    </lineage>
</organism>
<dbReference type="PANTHER" id="PTHR47514:SF2">
    <property type="entry name" value="TRANSKETOLASE"/>
    <property type="match status" value="1"/>
</dbReference>
<proteinExistence type="predicted"/>
<dbReference type="Pfam" id="PF00456">
    <property type="entry name" value="Transketolase_N"/>
    <property type="match status" value="1"/>
</dbReference>
<dbReference type="Proteomes" id="UP000654720">
    <property type="component" value="Chromosome"/>
</dbReference>
<sequence>MDIGKCEDFAKDIRRMSLQLAHNANSSHSGGALSMSDILAVLYSGIIHVTPETVDSPNRDRFVLSKGHCCASLYATLGLRGFLSLDELLEGYGKDGTVYFSHVSHHLNGVEVSSGSLGHGLPVAAGLALGSIASKTAFDVYCLTGDGELDEGSNWEAIMFAAQNELSNLCLIVDYNKIQSLGNVKDIIDLAPLADKFKAFNWKVVEIDGHDCKEIADAFSIFKNEHKKPTVIIGNTIKGKGVSYMENQLMWHYKAPNDVQLKQAMEELK</sequence>
<dbReference type="Gene3D" id="3.40.50.970">
    <property type="match status" value="1"/>
</dbReference>
<name>A0ABX7H2H6_9BACT</name>
<dbReference type="RefSeq" id="WP_027201177.1">
    <property type="nucleotide sequence ID" value="NZ_CAJKXH010000020.1"/>
</dbReference>
<gene>
    <name evidence="2" type="ORF">I6J59_14340</name>
</gene>
<evidence type="ECO:0000313" key="3">
    <source>
        <dbReference type="Proteomes" id="UP000654720"/>
    </source>
</evidence>
<dbReference type="InterPro" id="IPR029061">
    <property type="entry name" value="THDP-binding"/>
</dbReference>
<dbReference type="InterPro" id="IPR005474">
    <property type="entry name" value="Transketolase_N"/>
</dbReference>
<accession>A0ABX7H2H6</accession>
<evidence type="ECO:0000313" key="2">
    <source>
        <dbReference type="EMBL" id="QRO49091.1"/>
    </source>
</evidence>
<evidence type="ECO:0000259" key="1">
    <source>
        <dbReference type="Pfam" id="PF00456"/>
    </source>
</evidence>
<dbReference type="SUPFAM" id="SSF52518">
    <property type="entry name" value="Thiamin diphosphate-binding fold (THDP-binding)"/>
    <property type="match status" value="1"/>
</dbReference>
<feature type="domain" description="Transketolase N-terminal" evidence="1">
    <location>
        <begin position="9"/>
        <end position="258"/>
    </location>
</feature>
<keyword evidence="3" id="KW-1185">Reference proteome</keyword>
<reference evidence="2 3" key="1">
    <citation type="submission" date="2021-02" db="EMBL/GenBank/DDBJ databases">
        <title>FDA dAtabase for Regulatory Grade micrObial Sequences (FDA-ARGOS): Supporting development and validation of Infectious Disease Dx tests.</title>
        <authorList>
            <person name="Carlson P."/>
            <person name="Fischbach M."/>
            <person name="Hastie J."/>
            <person name="Bilen M."/>
            <person name="Cheng A."/>
            <person name="Tallon L."/>
            <person name="Sadzewicz L."/>
            <person name="Zhao X."/>
            <person name="Boylan J."/>
            <person name="Ott S."/>
            <person name="Bowen H."/>
            <person name="Vavikolanu K."/>
            <person name="Mehta A."/>
            <person name="Aluvathingal J."/>
            <person name="Nadendla S."/>
            <person name="Yan Y."/>
            <person name="Sichtig H."/>
        </authorList>
    </citation>
    <scope>NUCLEOTIDE SEQUENCE [LARGE SCALE GENOMIC DNA]</scope>
    <source>
        <strain evidence="2 3">FDAARGOS_1229</strain>
    </source>
</reference>
<dbReference type="CDD" id="cd02012">
    <property type="entry name" value="TPP_TK"/>
    <property type="match status" value="1"/>
</dbReference>
<dbReference type="EMBL" id="CP069450">
    <property type="protein sequence ID" value="QRO49091.1"/>
    <property type="molecule type" value="Genomic_DNA"/>
</dbReference>
<dbReference type="GeneID" id="93098254"/>